<proteinExistence type="predicted"/>
<dbReference type="Proteomes" id="UP000295382">
    <property type="component" value="Unassembled WGS sequence"/>
</dbReference>
<dbReference type="OrthoDB" id="8780025at2"/>
<accession>A0A4R3HXZ3</accession>
<reference evidence="1 2" key="1">
    <citation type="submission" date="2019-03" db="EMBL/GenBank/DDBJ databases">
        <title>Genomic Encyclopedia of Type Strains, Phase IV (KMG-IV): sequencing the most valuable type-strain genomes for metagenomic binning, comparative biology and taxonomic classification.</title>
        <authorList>
            <person name="Goeker M."/>
        </authorList>
    </citation>
    <scope>NUCLEOTIDE SEQUENCE [LARGE SCALE GENOMIC DNA]</scope>
    <source>
        <strain evidence="1 2">DSM 7445</strain>
    </source>
</reference>
<gene>
    <name evidence="1" type="ORF">EDC30_104307</name>
</gene>
<evidence type="ECO:0000313" key="1">
    <source>
        <dbReference type="EMBL" id="TCS37503.1"/>
    </source>
</evidence>
<keyword evidence="2" id="KW-1185">Reference proteome</keyword>
<evidence type="ECO:0000313" key="2">
    <source>
        <dbReference type="Proteomes" id="UP000295382"/>
    </source>
</evidence>
<dbReference type="AlphaFoldDB" id="A0A4R3HXZ3"/>
<dbReference type="EMBL" id="SLZQ01000004">
    <property type="protein sequence ID" value="TCS37503.1"/>
    <property type="molecule type" value="Genomic_DNA"/>
</dbReference>
<sequence>MATTIKHRRTNIVTLEDGDTIAATCAPDDIALVAEHDGWWIHFVGEDGSVESYDEPYPTYNQALWAAKAAAEYSSAEE</sequence>
<name>A0A4R3HXZ3_PAULE</name>
<dbReference type="RefSeq" id="WP_132258440.1">
    <property type="nucleotide sequence ID" value="NZ_SLZQ01000004.1"/>
</dbReference>
<evidence type="ECO:0008006" key="3">
    <source>
        <dbReference type="Google" id="ProtNLM"/>
    </source>
</evidence>
<protein>
    <recommendedName>
        <fullName evidence="3">Phage protein</fullName>
    </recommendedName>
</protein>
<organism evidence="1 2">
    <name type="scientific">Paucimonas lemoignei</name>
    <name type="common">Pseudomonas lemoignei</name>
    <dbReference type="NCBI Taxonomy" id="29443"/>
    <lineage>
        <taxon>Bacteria</taxon>
        <taxon>Pseudomonadati</taxon>
        <taxon>Pseudomonadota</taxon>
        <taxon>Betaproteobacteria</taxon>
        <taxon>Burkholderiales</taxon>
        <taxon>Burkholderiaceae</taxon>
        <taxon>Paucimonas</taxon>
    </lineage>
</organism>
<comment type="caution">
    <text evidence="1">The sequence shown here is derived from an EMBL/GenBank/DDBJ whole genome shotgun (WGS) entry which is preliminary data.</text>
</comment>